<dbReference type="Proteomes" id="UP001470230">
    <property type="component" value="Unassembled WGS sequence"/>
</dbReference>
<keyword evidence="3" id="KW-1185">Reference proteome</keyword>
<protein>
    <recommendedName>
        <fullName evidence="4">Rab-GAP TBC domain-containing protein</fullName>
    </recommendedName>
</protein>
<keyword evidence="1" id="KW-1133">Transmembrane helix</keyword>
<gene>
    <name evidence="2" type="ORF">M9Y10_006796</name>
</gene>
<keyword evidence="1" id="KW-0472">Membrane</keyword>
<proteinExistence type="predicted"/>
<evidence type="ECO:0000313" key="2">
    <source>
        <dbReference type="EMBL" id="KAK8876578.1"/>
    </source>
</evidence>
<organism evidence="2 3">
    <name type="scientific">Tritrichomonas musculus</name>
    <dbReference type="NCBI Taxonomy" id="1915356"/>
    <lineage>
        <taxon>Eukaryota</taxon>
        <taxon>Metamonada</taxon>
        <taxon>Parabasalia</taxon>
        <taxon>Tritrichomonadida</taxon>
        <taxon>Tritrichomonadidae</taxon>
        <taxon>Tritrichomonas</taxon>
    </lineage>
</organism>
<keyword evidence="1" id="KW-0812">Transmembrane</keyword>
<evidence type="ECO:0008006" key="4">
    <source>
        <dbReference type="Google" id="ProtNLM"/>
    </source>
</evidence>
<evidence type="ECO:0000256" key="1">
    <source>
        <dbReference type="SAM" id="Phobius"/>
    </source>
</evidence>
<accession>A0ABR2JGG8</accession>
<dbReference type="EMBL" id="JAPFFF010000012">
    <property type="protein sequence ID" value="KAK8876578.1"/>
    <property type="molecule type" value="Genomic_DNA"/>
</dbReference>
<sequence length="323" mass="37668">MNQNNQIPALNSRDILILYLQIINGSLVEDPYKQIIQNTIIKLHVIDGIDKIIISKGLSLIKSNKAKYFKNYCRVYNNIFSPKPNNNNFITNLLFSAIFSGGFTQIHLLYKMSIYLQRCYPKRSFQINQIYNLFCNQCLPLLNTKANDYFKYISYNPSTLPLFSKYFLISFIGYRNFPIGFPYAIQSIFFSYLSGALSFDNAVLILIKNGGNEIQMNAFLSFIRILFPSQKKELNSDEDEFIFSSIFHSPLTENNEYIERINVIIQNCIDFCKEKMKFDLERFTNDFVQFKNENVINLKFDSTQMEQIVFAQDVDSVTNEAKL</sequence>
<feature type="transmembrane region" description="Helical" evidence="1">
    <location>
        <begin position="89"/>
        <end position="110"/>
    </location>
</feature>
<reference evidence="2 3" key="1">
    <citation type="submission" date="2024-04" db="EMBL/GenBank/DDBJ databases">
        <title>Tritrichomonas musculus Genome.</title>
        <authorList>
            <person name="Alves-Ferreira E."/>
            <person name="Grigg M."/>
            <person name="Lorenzi H."/>
            <person name="Galac M."/>
        </authorList>
    </citation>
    <scope>NUCLEOTIDE SEQUENCE [LARGE SCALE GENOMIC DNA]</scope>
    <source>
        <strain evidence="2 3">EAF2021</strain>
    </source>
</reference>
<comment type="caution">
    <text evidence="2">The sequence shown here is derived from an EMBL/GenBank/DDBJ whole genome shotgun (WGS) entry which is preliminary data.</text>
</comment>
<feature type="transmembrane region" description="Helical" evidence="1">
    <location>
        <begin position="183"/>
        <end position="207"/>
    </location>
</feature>
<name>A0ABR2JGG8_9EUKA</name>
<evidence type="ECO:0000313" key="3">
    <source>
        <dbReference type="Proteomes" id="UP001470230"/>
    </source>
</evidence>
<feature type="transmembrane region" description="Helical" evidence="1">
    <location>
        <begin position="159"/>
        <end position="177"/>
    </location>
</feature>